<dbReference type="FunCoup" id="A0A2P6NHD6">
    <property type="interactions" value="5"/>
</dbReference>
<name>A0A2P6NHD6_9EUKA</name>
<accession>A0A2P6NHD6</accession>
<keyword evidence="1" id="KW-0472">Membrane</keyword>
<dbReference type="GO" id="GO:0016787">
    <property type="term" value="F:hydrolase activity"/>
    <property type="evidence" value="ECO:0007669"/>
    <property type="project" value="UniProtKB-ARBA"/>
</dbReference>
<evidence type="ECO:0000256" key="1">
    <source>
        <dbReference type="SAM" id="Phobius"/>
    </source>
</evidence>
<organism evidence="2 3">
    <name type="scientific">Planoprotostelium fungivorum</name>
    <dbReference type="NCBI Taxonomy" id="1890364"/>
    <lineage>
        <taxon>Eukaryota</taxon>
        <taxon>Amoebozoa</taxon>
        <taxon>Evosea</taxon>
        <taxon>Variosea</taxon>
        <taxon>Cavosteliida</taxon>
        <taxon>Cavosteliaceae</taxon>
        <taxon>Planoprotostelium</taxon>
    </lineage>
</organism>
<keyword evidence="1" id="KW-1133">Transmembrane helix</keyword>
<proteinExistence type="predicted"/>
<dbReference type="OrthoDB" id="415411at2759"/>
<gene>
    <name evidence="2" type="ORF">PROFUN_09323</name>
</gene>
<dbReference type="EMBL" id="MDYQ01000084">
    <property type="protein sequence ID" value="PRP83342.1"/>
    <property type="molecule type" value="Genomic_DNA"/>
</dbReference>
<dbReference type="CDD" id="cd16018">
    <property type="entry name" value="Enpp"/>
    <property type="match status" value="1"/>
</dbReference>
<evidence type="ECO:0000313" key="3">
    <source>
        <dbReference type="Proteomes" id="UP000241769"/>
    </source>
</evidence>
<dbReference type="Proteomes" id="UP000241769">
    <property type="component" value="Unassembled WGS sequence"/>
</dbReference>
<dbReference type="AlphaFoldDB" id="A0A2P6NHD6"/>
<feature type="transmembrane region" description="Helical" evidence="1">
    <location>
        <begin position="36"/>
        <end position="58"/>
    </location>
</feature>
<dbReference type="SUPFAM" id="SSF53649">
    <property type="entry name" value="Alkaline phosphatase-like"/>
    <property type="match status" value="1"/>
</dbReference>
<dbReference type="Gene3D" id="3.30.1360.180">
    <property type="match status" value="1"/>
</dbReference>
<dbReference type="Gene3D" id="3.40.720.10">
    <property type="entry name" value="Alkaline Phosphatase, subunit A"/>
    <property type="match status" value="1"/>
</dbReference>
<keyword evidence="1" id="KW-0812">Transmembrane</keyword>
<reference evidence="2 3" key="1">
    <citation type="journal article" date="2018" name="Genome Biol. Evol.">
        <title>Multiple Roots of Fruiting Body Formation in Amoebozoa.</title>
        <authorList>
            <person name="Hillmann F."/>
            <person name="Forbes G."/>
            <person name="Novohradska S."/>
            <person name="Ferling I."/>
            <person name="Riege K."/>
            <person name="Groth M."/>
            <person name="Westermann M."/>
            <person name="Marz M."/>
            <person name="Spaller T."/>
            <person name="Winckler T."/>
            <person name="Schaap P."/>
            <person name="Glockner G."/>
        </authorList>
    </citation>
    <scope>NUCLEOTIDE SEQUENCE [LARGE SCALE GENOMIC DNA]</scope>
    <source>
        <strain evidence="2 3">Jena</strain>
    </source>
</reference>
<sequence length="450" mass="50299">MWSDNDSNDGISLQDQLLPVHRQEQKEERKISTKMILSLAGLLFLVALIILGLVFWSLKRADLPSINMQVLPVIILSIDGFRYSYLTEYASQAPNLLSIANSGFMAPLQPVFPSKTFPNHFSIATGLYPESHGIVSNTFYDPQFNETFAVRNAQQQTQSKWWGGEPFWITARKNNLNSAVHFWPGSEAAYGNLRPTYWSTYNQSSPNNDRVDQVLAWLSLPKESRPWLTAFYFDNVDTAGHQTGPDSTSVAEQIKKADDAFGRLLDGLKERGLRDQMNIIVVSDHGMTGISPQRVVMIDRYIDMAQVRVVDWSPVCAIIPTDETKTDELIANLSKAPHVRAYRKDQIPAPYLYENNRRITPIIIVADEGWTISSSQSFQPSYATGGAHGYDNRLPSMTAMMIGSGPAFKSGYNSSVIENVHVYSLLTALLDMKPAMTNGTEAAIDHLLLD</sequence>
<dbReference type="InParanoid" id="A0A2P6NHD6"/>
<dbReference type="InterPro" id="IPR002591">
    <property type="entry name" value="Phosphodiest/P_Trfase"/>
</dbReference>
<dbReference type="Pfam" id="PF01663">
    <property type="entry name" value="Phosphodiest"/>
    <property type="match status" value="1"/>
</dbReference>
<evidence type="ECO:0000313" key="2">
    <source>
        <dbReference type="EMBL" id="PRP83342.1"/>
    </source>
</evidence>
<dbReference type="InterPro" id="IPR017850">
    <property type="entry name" value="Alkaline_phosphatase_core_sf"/>
</dbReference>
<comment type="caution">
    <text evidence="2">The sequence shown here is derived from an EMBL/GenBank/DDBJ whole genome shotgun (WGS) entry which is preliminary data.</text>
</comment>
<keyword evidence="3" id="KW-1185">Reference proteome</keyword>
<dbReference type="PANTHER" id="PTHR10151">
    <property type="entry name" value="ECTONUCLEOTIDE PYROPHOSPHATASE/PHOSPHODIESTERASE"/>
    <property type="match status" value="1"/>
</dbReference>
<protein>
    <submittedName>
        <fullName evidence="2">Phosphodiesterase I</fullName>
    </submittedName>
</protein>
<dbReference type="PANTHER" id="PTHR10151:SF120">
    <property type="entry name" value="BIS(5'-ADENOSYL)-TRIPHOSPHATASE"/>
    <property type="match status" value="1"/>
</dbReference>
<dbReference type="STRING" id="1890364.A0A2P6NHD6"/>